<dbReference type="EMBL" id="SRQM01000230">
    <property type="protein sequence ID" value="KAG6115307.1"/>
    <property type="molecule type" value="Genomic_DNA"/>
</dbReference>
<gene>
    <name evidence="2" type="ORF">E4U13_002887</name>
</gene>
<proteinExistence type="predicted"/>
<name>A0A9P7PZ89_9HYPO</name>
<dbReference type="AlphaFoldDB" id="A0A9P7PZ89"/>
<reference evidence="2 3" key="1">
    <citation type="journal article" date="2020" name="bioRxiv">
        <title>Whole genome comparisons of ergot fungi reveals the divergence and evolution of species within the genus Claviceps are the result of varying mechanisms driving genome evolution and host range expansion.</title>
        <authorList>
            <person name="Wyka S.A."/>
            <person name="Mondo S.J."/>
            <person name="Liu M."/>
            <person name="Dettman J."/>
            <person name="Nalam V."/>
            <person name="Broders K.D."/>
        </authorList>
    </citation>
    <scope>NUCLEOTIDE SEQUENCE [LARGE SCALE GENOMIC DNA]</scope>
    <source>
        <strain evidence="2 3">LM576</strain>
    </source>
</reference>
<evidence type="ECO:0000313" key="3">
    <source>
        <dbReference type="Proteomes" id="UP000732380"/>
    </source>
</evidence>
<organism evidence="2 3">
    <name type="scientific">Claviceps humidiphila</name>
    <dbReference type="NCBI Taxonomy" id="1294629"/>
    <lineage>
        <taxon>Eukaryota</taxon>
        <taxon>Fungi</taxon>
        <taxon>Dikarya</taxon>
        <taxon>Ascomycota</taxon>
        <taxon>Pezizomycotina</taxon>
        <taxon>Sordariomycetes</taxon>
        <taxon>Hypocreomycetidae</taxon>
        <taxon>Hypocreales</taxon>
        <taxon>Clavicipitaceae</taxon>
        <taxon>Claviceps</taxon>
    </lineage>
</organism>
<feature type="region of interest" description="Disordered" evidence="1">
    <location>
        <begin position="85"/>
        <end position="104"/>
    </location>
</feature>
<dbReference type="Proteomes" id="UP000732380">
    <property type="component" value="Unassembled WGS sequence"/>
</dbReference>
<sequence length="104" mass="11462">MFQAPRFSMMIHQHKAEHPKVNLDGSTGQENTIEQRSELWKARNAQDAHHLMGVGIAKALVSQVLWPFGYMPTAAVVFLSLPPSLADSGGRGMPSSDVLTKYEN</sequence>
<accession>A0A9P7PZ89</accession>
<keyword evidence="3" id="KW-1185">Reference proteome</keyword>
<evidence type="ECO:0000256" key="1">
    <source>
        <dbReference type="SAM" id="MobiDB-lite"/>
    </source>
</evidence>
<protein>
    <submittedName>
        <fullName evidence="2">Uncharacterized protein</fullName>
    </submittedName>
</protein>
<evidence type="ECO:0000313" key="2">
    <source>
        <dbReference type="EMBL" id="KAG6115307.1"/>
    </source>
</evidence>
<comment type="caution">
    <text evidence="2">The sequence shown here is derived from an EMBL/GenBank/DDBJ whole genome shotgun (WGS) entry which is preliminary data.</text>
</comment>